<dbReference type="PANTHER" id="PTHR14969">
    <property type="entry name" value="SPHINGOSINE-1-PHOSPHATE PHOSPHOHYDROLASE"/>
    <property type="match status" value="1"/>
</dbReference>
<proteinExistence type="predicted"/>
<feature type="domain" description="Phosphatidic acid phosphatase type 2/haloperoxidase" evidence="2">
    <location>
        <begin position="120"/>
        <end position="217"/>
    </location>
</feature>
<keyword evidence="1" id="KW-0472">Membrane</keyword>
<name>A0AAW7JLH6_9BACT</name>
<protein>
    <submittedName>
        <fullName evidence="4">Phosphatase PAP2 family protein</fullName>
    </submittedName>
</protein>
<dbReference type="Proteomes" id="UP001167831">
    <property type="component" value="Unassembled WGS sequence"/>
</dbReference>
<dbReference type="AlphaFoldDB" id="A0AAW7JLH6"/>
<keyword evidence="1" id="KW-0812">Transmembrane</keyword>
<dbReference type="EMBL" id="JAUEIE010000017">
    <property type="protein sequence ID" value="MDN0023698.1"/>
    <property type="molecule type" value="Genomic_DNA"/>
</dbReference>
<dbReference type="CDD" id="cd03394">
    <property type="entry name" value="PAP2_like_5"/>
    <property type="match status" value="1"/>
</dbReference>
<reference evidence="4" key="1">
    <citation type="submission" date="2023-06" db="EMBL/GenBank/DDBJ databases">
        <authorList>
            <person name="Zeman M."/>
            <person name="Kubasova T."/>
            <person name="Jahodarova E."/>
            <person name="Nykrynova M."/>
            <person name="Rychlik I."/>
        </authorList>
    </citation>
    <scope>NUCLEOTIDE SEQUENCE</scope>
    <source>
        <strain evidence="4">ET15</strain>
        <strain evidence="3">ET37</strain>
    </source>
</reference>
<dbReference type="RefSeq" id="WP_289826174.1">
    <property type="nucleotide sequence ID" value="NZ_JAUEIE010000017.1"/>
</dbReference>
<reference evidence="4" key="2">
    <citation type="submission" date="2023-08" db="EMBL/GenBank/DDBJ databases">
        <title>Identification and characterization of horizontal gene transfer across gut microbiota members of farm animals based on homology search.</title>
        <authorList>
            <person name="Schwarzerova J."/>
            <person name="Nykrynova M."/>
            <person name="Jureckova K."/>
            <person name="Cejkova D."/>
            <person name="Rychlik I."/>
        </authorList>
    </citation>
    <scope>NUCLEOTIDE SEQUENCE</scope>
    <source>
        <strain evidence="4">ET15</strain>
        <strain evidence="3">ET37</strain>
    </source>
</reference>
<dbReference type="SMART" id="SM00014">
    <property type="entry name" value="acidPPc"/>
    <property type="match status" value="1"/>
</dbReference>
<evidence type="ECO:0000259" key="2">
    <source>
        <dbReference type="SMART" id="SM00014"/>
    </source>
</evidence>
<dbReference type="InterPro" id="IPR000326">
    <property type="entry name" value="PAP2/HPO"/>
</dbReference>
<feature type="transmembrane region" description="Helical" evidence="1">
    <location>
        <begin position="172"/>
        <end position="190"/>
    </location>
</feature>
<organism evidence="4 6">
    <name type="scientific">Leyella lascolaii</name>
    <dbReference type="NCBI Taxonomy" id="1776379"/>
    <lineage>
        <taxon>Bacteria</taxon>
        <taxon>Pseudomonadati</taxon>
        <taxon>Bacteroidota</taxon>
        <taxon>Bacteroidia</taxon>
        <taxon>Bacteroidales</taxon>
        <taxon>Prevotellaceae</taxon>
        <taxon>Leyella</taxon>
    </lineage>
</organism>
<evidence type="ECO:0000256" key="1">
    <source>
        <dbReference type="SAM" id="Phobius"/>
    </source>
</evidence>
<dbReference type="Gene3D" id="1.20.144.10">
    <property type="entry name" value="Phosphatidic acid phosphatase type 2/haloperoxidase"/>
    <property type="match status" value="1"/>
</dbReference>
<dbReference type="InterPro" id="IPR036938">
    <property type="entry name" value="PAP2/HPO_sf"/>
</dbReference>
<feature type="transmembrane region" description="Helical" evidence="1">
    <location>
        <begin position="119"/>
        <end position="136"/>
    </location>
</feature>
<keyword evidence="5" id="KW-1185">Reference proteome</keyword>
<dbReference type="Pfam" id="PF01569">
    <property type="entry name" value="PAP2"/>
    <property type="match status" value="1"/>
</dbReference>
<dbReference type="EMBL" id="JAUEIF010000011">
    <property type="protein sequence ID" value="MDN0026084.1"/>
    <property type="molecule type" value="Genomic_DNA"/>
</dbReference>
<evidence type="ECO:0000313" key="5">
    <source>
        <dbReference type="Proteomes" id="UP001167831"/>
    </source>
</evidence>
<dbReference type="SUPFAM" id="SSF48317">
    <property type="entry name" value="Acid phosphatase/Vanadium-dependent haloperoxidase"/>
    <property type="match status" value="1"/>
</dbReference>
<evidence type="ECO:0000313" key="6">
    <source>
        <dbReference type="Proteomes" id="UP001168478"/>
    </source>
</evidence>
<evidence type="ECO:0000313" key="3">
    <source>
        <dbReference type="EMBL" id="MDN0023698.1"/>
    </source>
</evidence>
<keyword evidence="1" id="KW-1133">Transmembrane helix</keyword>
<feature type="transmembrane region" description="Helical" evidence="1">
    <location>
        <begin position="48"/>
        <end position="66"/>
    </location>
</feature>
<dbReference type="PANTHER" id="PTHR14969:SF13">
    <property type="entry name" value="AT30094P"/>
    <property type="match status" value="1"/>
</dbReference>
<sequence length="259" mass="28433">MDVKNLILAVTMTVILPMNVYGQQADCDSLSVKNSGLGNYEFKWRQTILPASLIGAGAVALAPGFIRNGSRDITNNVIDIRGSNKRLEFDDYIQYLPVAGSLMLGCAGIKAKHPFRDRFFIIATSYATLAVLTNVPKFCIDEKRPEFAGHNSFPSGHTATAFMGAELVRMEYGGWYGIGAYTIAVGVGFMRMYNGRHWLHDVVAGAGVGILSARVGEWSCRLWQKIFQTNGKKENDLVFTPVAIPVNGGYYGFTMGCFF</sequence>
<evidence type="ECO:0000313" key="4">
    <source>
        <dbReference type="EMBL" id="MDN0026084.1"/>
    </source>
</evidence>
<comment type="caution">
    <text evidence="4">The sequence shown here is derived from an EMBL/GenBank/DDBJ whole genome shotgun (WGS) entry which is preliminary data.</text>
</comment>
<dbReference type="Proteomes" id="UP001168478">
    <property type="component" value="Unassembled WGS sequence"/>
</dbReference>
<gene>
    <name evidence="3" type="ORF">QVN81_11825</name>
    <name evidence="4" type="ORF">QVN84_11225</name>
</gene>
<accession>A0AAW7JLH6</accession>